<evidence type="ECO:0000259" key="12">
    <source>
        <dbReference type="PROSITE" id="PS50893"/>
    </source>
</evidence>
<sequence>MSPSESPRDPFPETATGETGAAHAVSPSGPPAPNVVALEGVTKAYGPTTANRDVGIVLAAGDVLGLVGANGAGKSTLMRILCGVTAPDRGSLAIAGVPVDFQRFSPRHARVQGIRIVHQELSLCTNLSVTENFFLEDARIAGGGPLWHAHYGRRARRSIDRVFPDAGIDVHARVGDLPIGQRQMVEIARAASDPSLRLLILDEPTSSLDSERSMQLRRYMEARSGEGVSFVFISHKLGEVVDIASRIAVMRNGEKVWEGDSAETSVGQLVDWMGGDAGRELESHHADAGARGRDGAAVAREPLVRIGGDHVRGTGGQTLALHAGEIVGFAGLEGSGQREMLHEVFRQARRGSVQCLGSVGFVSGDRRREGVFPLWSVEENIAVGQTGKRGPLAPLAGRGELGRIDRWLEKLRLDRERLPSPILELSGGNQQKALVARALFADADVILLDDPTRGVDVSVKRDFYDVVRELAEAGKLIIWYSSEDIEFLECDRVLVFSEAAIACELRGEDISEEAIVSSAFSEIVEEATPAAAGAGRARQGQWRQWLFRVAPFLSTMVIFAIIGSMNPMAVSAFGLDLLLGPAVPLVLVAAAQMFVVGGSHIDLGVGAFAGLVNVVSATVLVAHPGPGALALLALVAGYGSLGALIEGRKLPAIVVTLGASFIWLGIGYTLQESPGGSSPAWLSALFSWSLAGVPASVVMIAGAGALAWAVNRSRLGVVLRGFGNNAQALSHMGWSAFTYTVARYVVAGVFGLFAGLSLTAVNTASDINASGSFTLLSVAAVVIGGCRLVGGSVTPVGVVFGALTLSLIGALLGFIGISTDYNASVQGALLIGILALRTLVGQKETAE</sequence>
<feature type="transmembrane region" description="Helical" evidence="11">
    <location>
        <begin position="690"/>
        <end position="710"/>
    </location>
</feature>
<dbReference type="InterPro" id="IPR050107">
    <property type="entry name" value="ABC_carbohydrate_import_ATPase"/>
</dbReference>
<evidence type="ECO:0000313" key="13">
    <source>
        <dbReference type="EMBL" id="QEA04108.1"/>
    </source>
</evidence>
<dbReference type="CDD" id="cd06579">
    <property type="entry name" value="TM_PBP1_transp_AraH_like"/>
    <property type="match status" value="1"/>
</dbReference>
<dbReference type="GO" id="GO:0016887">
    <property type="term" value="F:ATP hydrolysis activity"/>
    <property type="evidence" value="ECO:0007669"/>
    <property type="project" value="InterPro"/>
</dbReference>
<evidence type="ECO:0000256" key="8">
    <source>
        <dbReference type="ARBA" id="ARBA00022989"/>
    </source>
</evidence>
<evidence type="ECO:0000256" key="5">
    <source>
        <dbReference type="ARBA" id="ARBA00022737"/>
    </source>
</evidence>
<dbReference type="GO" id="GO:0005886">
    <property type="term" value="C:plasma membrane"/>
    <property type="evidence" value="ECO:0007669"/>
    <property type="project" value="UniProtKB-SubCell"/>
</dbReference>
<evidence type="ECO:0000256" key="1">
    <source>
        <dbReference type="ARBA" id="ARBA00004651"/>
    </source>
</evidence>
<feature type="domain" description="ABC transporter" evidence="12">
    <location>
        <begin position="36"/>
        <end position="277"/>
    </location>
</feature>
<protein>
    <submittedName>
        <fullName evidence="13">Vitamin B12 import ATP-binding protein BtuD</fullName>
    </submittedName>
</protein>
<dbReference type="AlphaFoldDB" id="A0A5B8R813"/>
<evidence type="ECO:0000256" key="10">
    <source>
        <dbReference type="SAM" id="MobiDB-lite"/>
    </source>
</evidence>
<dbReference type="Pfam" id="PF02653">
    <property type="entry name" value="BPD_transp_2"/>
    <property type="match status" value="1"/>
</dbReference>
<dbReference type="PROSITE" id="PS50893">
    <property type="entry name" value="ABC_TRANSPORTER_2"/>
    <property type="match status" value="2"/>
</dbReference>
<keyword evidence="5" id="KW-0677">Repeat</keyword>
<organism evidence="13">
    <name type="scientific">uncultured organism</name>
    <dbReference type="NCBI Taxonomy" id="155900"/>
    <lineage>
        <taxon>unclassified sequences</taxon>
        <taxon>environmental samples</taxon>
    </lineage>
</organism>
<evidence type="ECO:0000256" key="11">
    <source>
        <dbReference type="SAM" id="Phobius"/>
    </source>
</evidence>
<evidence type="ECO:0000256" key="3">
    <source>
        <dbReference type="ARBA" id="ARBA00022475"/>
    </source>
</evidence>
<dbReference type="SMART" id="SM00382">
    <property type="entry name" value="AAA"/>
    <property type="match status" value="2"/>
</dbReference>
<keyword evidence="6" id="KW-0547">Nucleotide-binding</keyword>
<dbReference type="InterPro" id="IPR003593">
    <property type="entry name" value="AAA+_ATPase"/>
</dbReference>
<feature type="transmembrane region" description="Helical" evidence="11">
    <location>
        <begin position="823"/>
        <end position="840"/>
    </location>
</feature>
<proteinExistence type="predicted"/>
<dbReference type="InterPro" id="IPR017871">
    <property type="entry name" value="ABC_transporter-like_CS"/>
</dbReference>
<keyword evidence="2" id="KW-0813">Transport</keyword>
<dbReference type="GO" id="GO:0022857">
    <property type="term" value="F:transmembrane transporter activity"/>
    <property type="evidence" value="ECO:0007669"/>
    <property type="project" value="InterPro"/>
</dbReference>
<comment type="subcellular location">
    <subcellularLocation>
        <location evidence="1">Cell membrane</location>
        <topology evidence="1">Multi-pass membrane protein</topology>
    </subcellularLocation>
</comment>
<gene>
    <name evidence="13" type="primary">btuD_2</name>
    <name evidence="13" type="ORF">KBTEX_00411</name>
</gene>
<keyword evidence="8 11" id="KW-1133">Transmembrane helix</keyword>
<keyword evidence="9 11" id="KW-0472">Membrane</keyword>
<dbReference type="GO" id="GO:0005524">
    <property type="term" value="F:ATP binding"/>
    <property type="evidence" value="ECO:0007669"/>
    <property type="project" value="UniProtKB-KW"/>
</dbReference>
<dbReference type="PROSITE" id="PS00211">
    <property type="entry name" value="ABC_TRANSPORTER_1"/>
    <property type="match status" value="1"/>
</dbReference>
<evidence type="ECO:0000256" key="9">
    <source>
        <dbReference type="ARBA" id="ARBA00023136"/>
    </source>
</evidence>
<dbReference type="InterPro" id="IPR003439">
    <property type="entry name" value="ABC_transporter-like_ATP-bd"/>
</dbReference>
<evidence type="ECO:0000256" key="6">
    <source>
        <dbReference type="ARBA" id="ARBA00022741"/>
    </source>
</evidence>
<dbReference type="PANTHER" id="PTHR43790:SF9">
    <property type="entry name" value="GALACTOFURANOSE TRANSPORTER ATP-BINDING PROTEIN YTFR"/>
    <property type="match status" value="1"/>
</dbReference>
<dbReference type="InterPro" id="IPR001851">
    <property type="entry name" value="ABC_transp_permease"/>
</dbReference>
<name>A0A5B8R813_9ZZZZ</name>
<feature type="transmembrane region" description="Helical" evidence="11">
    <location>
        <begin position="741"/>
        <end position="761"/>
    </location>
</feature>
<feature type="domain" description="ABC transporter" evidence="12">
    <location>
        <begin position="298"/>
        <end position="523"/>
    </location>
</feature>
<evidence type="ECO:0000256" key="2">
    <source>
        <dbReference type="ARBA" id="ARBA00022448"/>
    </source>
</evidence>
<dbReference type="EMBL" id="MN079079">
    <property type="protein sequence ID" value="QEA04108.1"/>
    <property type="molecule type" value="Genomic_DNA"/>
</dbReference>
<feature type="region of interest" description="Disordered" evidence="10">
    <location>
        <begin position="1"/>
        <end position="32"/>
    </location>
</feature>
<dbReference type="InterPro" id="IPR027417">
    <property type="entry name" value="P-loop_NTPase"/>
</dbReference>
<dbReference type="CDD" id="cd03216">
    <property type="entry name" value="ABC_Carb_Monos_I"/>
    <property type="match status" value="1"/>
</dbReference>
<feature type="transmembrane region" description="Helical" evidence="11">
    <location>
        <begin position="796"/>
        <end position="817"/>
    </location>
</feature>
<accession>A0A5B8R813</accession>
<keyword evidence="4 11" id="KW-0812">Transmembrane</keyword>
<feature type="compositionally biased region" description="Basic and acidic residues" evidence="10">
    <location>
        <begin position="1"/>
        <end position="11"/>
    </location>
</feature>
<feature type="transmembrane region" description="Helical" evidence="11">
    <location>
        <begin position="577"/>
        <end position="596"/>
    </location>
</feature>
<dbReference type="SUPFAM" id="SSF52540">
    <property type="entry name" value="P-loop containing nucleoside triphosphate hydrolases"/>
    <property type="match status" value="2"/>
</dbReference>
<feature type="compositionally biased region" description="Low complexity" evidence="10">
    <location>
        <begin position="13"/>
        <end position="22"/>
    </location>
</feature>
<feature type="transmembrane region" description="Helical" evidence="11">
    <location>
        <begin position="545"/>
        <end position="565"/>
    </location>
</feature>
<dbReference type="Gene3D" id="3.40.50.300">
    <property type="entry name" value="P-loop containing nucleotide triphosphate hydrolases"/>
    <property type="match status" value="2"/>
</dbReference>
<dbReference type="CDD" id="cd03215">
    <property type="entry name" value="ABC_Carb_Monos_II"/>
    <property type="match status" value="1"/>
</dbReference>
<evidence type="ECO:0000256" key="4">
    <source>
        <dbReference type="ARBA" id="ARBA00022692"/>
    </source>
</evidence>
<reference evidence="13" key="1">
    <citation type="submission" date="2019-06" db="EMBL/GenBank/DDBJ databases">
        <authorList>
            <person name="Murdoch R.W."/>
            <person name="Fathepure B."/>
        </authorList>
    </citation>
    <scope>NUCLEOTIDE SEQUENCE</scope>
</reference>
<keyword evidence="7 13" id="KW-0067">ATP-binding</keyword>
<feature type="transmembrane region" description="Helical" evidence="11">
    <location>
        <begin position="652"/>
        <end position="670"/>
    </location>
</feature>
<evidence type="ECO:0000256" key="7">
    <source>
        <dbReference type="ARBA" id="ARBA00022840"/>
    </source>
</evidence>
<feature type="transmembrane region" description="Helical" evidence="11">
    <location>
        <begin position="767"/>
        <end position="789"/>
    </location>
</feature>
<dbReference type="PANTHER" id="PTHR43790">
    <property type="entry name" value="CARBOHYDRATE TRANSPORT ATP-BINDING PROTEIN MG119-RELATED"/>
    <property type="match status" value="1"/>
</dbReference>
<keyword evidence="3" id="KW-1003">Cell membrane</keyword>
<dbReference type="Pfam" id="PF00005">
    <property type="entry name" value="ABC_tran"/>
    <property type="match status" value="2"/>
</dbReference>